<dbReference type="PANTHER" id="PTHR43364">
    <property type="entry name" value="NADH-SPECIFIC METHYLGLYOXAL REDUCTASE-RELATED"/>
    <property type="match status" value="1"/>
</dbReference>
<dbReference type="Proteomes" id="UP001595630">
    <property type="component" value="Unassembled WGS sequence"/>
</dbReference>
<evidence type="ECO:0000259" key="1">
    <source>
        <dbReference type="Pfam" id="PF00248"/>
    </source>
</evidence>
<evidence type="ECO:0000313" key="2">
    <source>
        <dbReference type="EMBL" id="MFC3608836.1"/>
    </source>
</evidence>
<dbReference type="RefSeq" id="WP_386365740.1">
    <property type="nucleotide sequence ID" value="NZ_JBHRXZ010000022.1"/>
</dbReference>
<gene>
    <name evidence="2" type="ORF">ACFOMF_13695</name>
</gene>
<proteinExistence type="predicted"/>
<feature type="domain" description="NADP-dependent oxidoreductase" evidence="1">
    <location>
        <begin position="15"/>
        <end position="314"/>
    </location>
</feature>
<evidence type="ECO:0000313" key="3">
    <source>
        <dbReference type="Proteomes" id="UP001595630"/>
    </source>
</evidence>
<comment type="caution">
    <text evidence="2">The sequence shown here is derived from an EMBL/GenBank/DDBJ whole genome shotgun (WGS) entry which is preliminary data.</text>
</comment>
<dbReference type="PANTHER" id="PTHR43364:SF6">
    <property type="entry name" value="OXIDOREDUCTASE-RELATED"/>
    <property type="match status" value="1"/>
</dbReference>
<keyword evidence="3" id="KW-1185">Reference proteome</keyword>
<dbReference type="CDD" id="cd19081">
    <property type="entry name" value="AKR_AKR9C1"/>
    <property type="match status" value="1"/>
</dbReference>
<dbReference type="InterPro" id="IPR023210">
    <property type="entry name" value="NADP_OxRdtase_dom"/>
</dbReference>
<dbReference type="InterPro" id="IPR036812">
    <property type="entry name" value="NAD(P)_OxRdtase_dom_sf"/>
</dbReference>
<dbReference type="EMBL" id="JBHRXZ010000022">
    <property type="protein sequence ID" value="MFC3608836.1"/>
    <property type="molecule type" value="Genomic_DNA"/>
</dbReference>
<dbReference type="Gene3D" id="3.20.20.100">
    <property type="entry name" value="NADP-dependent oxidoreductase domain"/>
    <property type="match status" value="1"/>
</dbReference>
<dbReference type="SUPFAM" id="SSF51430">
    <property type="entry name" value="NAD(P)-linked oxidoreductase"/>
    <property type="match status" value="1"/>
</dbReference>
<name>A0ABV7T7D8_9GAMM</name>
<dbReference type="Pfam" id="PF00248">
    <property type="entry name" value="Aldo_ket_red"/>
    <property type="match status" value="1"/>
</dbReference>
<reference evidence="3" key="1">
    <citation type="journal article" date="2019" name="Int. J. Syst. Evol. Microbiol.">
        <title>The Global Catalogue of Microorganisms (GCM) 10K type strain sequencing project: providing services to taxonomists for standard genome sequencing and annotation.</title>
        <authorList>
            <consortium name="The Broad Institute Genomics Platform"/>
            <consortium name="The Broad Institute Genome Sequencing Center for Infectious Disease"/>
            <person name="Wu L."/>
            <person name="Ma J."/>
        </authorList>
    </citation>
    <scope>NUCLEOTIDE SEQUENCE [LARGE SCALE GENOMIC DNA]</scope>
    <source>
        <strain evidence="3">KCTC 42447</strain>
    </source>
</reference>
<dbReference type="InterPro" id="IPR050523">
    <property type="entry name" value="AKR_Detox_Biosynth"/>
</dbReference>
<accession>A0ABV7T7D8</accession>
<sequence length="320" mass="35371">MQNRPLGTSGFSIAPLVFGGNVFGWTLDRERAFVLLDRFFEAGFNCIDTADVYCAWVEGKRGGESETIIGDWLAARPDHREQAVIISKGGVNLETGRMDLSAEYITRAVEASLKRLQVERIDLYLSHWPDPTTPVEETLRAYEKLIEQGKIAAIGSSNIDAGQIREALDVSDREGLPRYALHQPEFNLHDRAGFGPELQQLCLDERLGVVSYYSLASGFLTGKYRSEADLSKSPRGKDVAKYLTPRGMRILDALEEVAAELDAKPAEVALAWVIAYPGMTAPVASASTLEQLESLIRAASLKLPLDAFERLDQTSRHGRE</sequence>
<organism evidence="2 3">
    <name type="scientific">Stutzerimonas tarimensis</name>
    <dbReference type="NCBI Taxonomy" id="1507735"/>
    <lineage>
        <taxon>Bacteria</taxon>
        <taxon>Pseudomonadati</taxon>
        <taxon>Pseudomonadota</taxon>
        <taxon>Gammaproteobacteria</taxon>
        <taxon>Pseudomonadales</taxon>
        <taxon>Pseudomonadaceae</taxon>
        <taxon>Stutzerimonas</taxon>
    </lineage>
</organism>
<protein>
    <submittedName>
        <fullName evidence="2">Aldo/keto reductase</fullName>
    </submittedName>
</protein>